<dbReference type="HOGENOM" id="CLU_096306_0_0_1"/>
<dbReference type="InParanoid" id="A0A0C2ZQ23"/>
<dbReference type="AlphaFoldDB" id="A0A0C2ZQ23"/>
<keyword evidence="2" id="KW-1185">Reference proteome</keyword>
<sequence length="198" mass="22408">LDVVEVARSHSGTALANKFTKVLEDFGVADKVMAKCLIKQFDILHKTGSEDQELYTLAEGLDLEDYEAISLTIDADPDVDDTDNSVDEIAHMDVEDRANLEQQIRPVRMALTKIRKLAFKIINSSTLLLPAWEAASKEVGLRVREIPRDMLTCWNSSFDMADFIVDYHVPVNAMTDKQRLGLGDYALNEHEWRVLEQL</sequence>
<proteinExistence type="predicted"/>
<dbReference type="Proteomes" id="UP000053989">
    <property type="component" value="Unassembled WGS sequence"/>
</dbReference>
<dbReference type="OrthoDB" id="2662702at2759"/>
<feature type="non-terminal residue" evidence="1">
    <location>
        <position position="1"/>
    </location>
</feature>
<accession>A0A0C2ZQ23</accession>
<evidence type="ECO:0000313" key="2">
    <source>
        <dbReference type="Proteomes" id="UP000053989"/>
    </source>
</evidence>
<organism evidence="1 2">
    <name type="scientific">Scleroderma citrinum Foug A</name>
    <dbReference type="NCBI Taxonomy" id="1036808"/>
    <lineage>
        <taxon>Eukaryota</taxon>
        <taxon>Fungi</taxon>
        <taxon>Dikarya</taxon>
        <taxon>Basidiomycota</taxon>
        <taxon>Agaricomycotina</taxon>
        <taxon>Agaricomycetes</taxon>
        <taxon>Agaricomycetidae</taxon>
        <taxon>Boletales</taxon>
        <taxon>Sclerodermatineae</taxon>
        <taxon>Sclerodermataceae</taxon>
        <taxon>Scleroderma</taxon>
    </lineage>
</organism>
<dbReference type="EMBL" id="KN822149">
    <property type="protein sequence ID" value="KIM54682.1"/>
    <property type="molecule type" value="Genomic_DNA"/>
</dbReference>
<evidence type="ECO:0008006" key="3">
    <source>
        <dbReference type="Google" id="ProtNLM"/>
    </source>
</evidence>
<reference evidence="2" key="2">
    <citation type="submission" date="2015-01" db="EMBL/GenBank/DDBJ databases">
        <title>Evolutionary Origins and Diversification of the Mycorrhizal Mutualists.</title>
        <authorList>
            <consortium name="DOE Joint Genome Institute"/>
            <consortium name="Mycorrhizal Genomics Consortium"/>
            <person name="Kohler A."/>
            <person name="Kuo A."/>
            <person name="Nagy L.G."/>
            <person name="Floudas D."/>
            <person name="Copeland A."/>
            <person name="Barry K.W."/>
            <person name="Cichocki N."/>
            <person name="Veneault-Fourrey C."/>
            <person name="LaButti K."/>
            <person name="Lindquist E.A."/>
            <person name="Lipzen A."/>
            <person name="Lundell T."/>
            <person name="Morin E."/>
            <person name="Murat C."/>
            <person name="Riley R."/>
            <person name="Ohm R."/>
            <person name="Sun H."/>
            <person name="Tunlid A."/>
            <person name="Henrissat B."/>
            <person name="Grigoriev I.V."/>
            <person name="Hibbett D.S."/>
            <person name="Martin F."/>
        </authorList>
    </citation>
    <scope>NUCLEOTIDE SEQUENCE [LARGE SCALE GENOMIC DNA]</scope>
    <source>
        <strain evidence="2">Foug A</strain>
    </source>
</reference>
<name>A0A0C2ZQ23_9AGAM</name>
<reference evidence="1 2" key="1">
    <citation type="submission" date="2014-04" db="EMBL/GenBank/DDBJ databases">
        <authorList>
            <consortium name="DOE Joint Genome Institute"/>
            <person name="Kuo A."/>
            <person name="Kohler A."/>
            <person name="Nagy L.G."/>
            <person name="Floudas D."/>
            <person name="Copeland A."/>
            <person name="Barry K.W."/>
            <person name="Cichocki N."/>
            <person name="Veneault-Fourrey C."/>
            <person name="LaButti K."/>
            <person name="Lindquist E.A."/>
            <person name="Lipzen A."/>
            <person name="Lundell T."/>
            <person name="Morin E."/>
            <person name="Murat C."/>
            <person name="Sun H."/>
            <person name="Tunlid A."/>
            <person name="Henrissat B."/>
            <person name="Grigoriev I.V."/>
            <person name="Hibbett D.S."/>
            <person name="Martin F."/>
            <person name="Nordberg H.P."/>
            <person name="Cantor M.N."/>
            <person name="Hua S.X."/>
        </authorList>
    </citation>
    <scope>NUCLEOTIDE SEQUENCE [LARGE SCALE GENOMIC DNA]</scope>
    <source>
        <strain evidence="1 2">Foug A</strain>
    </source>
</reference>
<evidence type="ECO:0000313" key="1">
    <source>
        <dbReference type="EMBL" id="KIM54682.1"/>
    </source>
</evidence>
<feature type="non-terminal residue" evidence="1">
    <location>
        <position position="198"/>
    </location>
</feature>
<gene>
    <name evidence="1" type="ORF">SCLCIDRAFT_36097</name>
</gene>
<dbReference type="SUPFAM" id="SSF53098">
    <property type="entry name" value="Ribonuclease H-like"/>
    <property type="match status" value="1"/>
</dbReference>
<protein>
    <recommendedName>
        <fullName evidence="3">HAT C-terminal dimerisation domain-containing protein</fullName>
    </recommendedName>
</protein>
<dbReference type="InterPro" id="IPR012337">
    <property type="entry name" value="RNaseH-like_sf"/>
</dbReference>